<dbReference type="EMBL" id="CAADFH010000097">
    <property type="protein sequence ID" value="VFJ99353.1"/>
    <property type="molecule type" value="Genomic_DNA"/>
</dbReference>
<reference evidence="1" key="1">
    <citation type="submission" date="2019-02" db="EMBL/GenBank/DDBJ databases">
        <authorList>
            <person name="Gruber-Vodicka R. H."/>
            <person name="Seah K. B. B."/>
        </authorList>
    </citation>
    <scope>NUCLEOTIDE SEQUENCE</scope>
    <source>
        <strain evidence="1">BECK_M6</strain>
    </source>
</reference>
<name>A0A450V3J4_9GAMM</name>
<proteinExistence type="predicted"/>
<gene>
    <name evidence="1" type="ORF">BECKLFY1418A_GA0070994_109717</name>
</gene>
<organism evidence="1">
    <name type="scientific">Candidatus Kentrum sp. LFY</name>
    <dbReference type="NCBI Taxonomy" id="2126342"/>
    <lineage>
        <taxon>Bacteria</taxon>
        <taxon>Pseudomonadati</taxon>
        <taxon>Pseudomonadota</taxon>
        <taxon>Gammaproteobacteria</taxon>
        <taxon>Candidatus Kentrum</taxon>
    </lineage>
</organism>
<protein>
    <submittedName>
        <fullName evidence="1">Uncharacterized protein</fullName>
    </submittedName>
</protein>
<evidence type="ECO:0000313" key="1">
    <source>
        <dbReference type="EMBL" id="VFJ99353.1"/>
    </source>
</evidence>
<dbReference type="AlphaFoldDB" id="A0A450V3J4"/>
<sequence length="107" mass="12002">MILYGSASGERGTGFMGWQSLNDYNKSGLEPQIKTLMDLTGQNISVSNSTKNNGEENEKQKYNPLARMIPTFRYNCLDAFFLAKTVGFANELDFQSRISRYSLGVLT</sequence>
<accession>A0A450V3J4</accession>